<evidence type="ECO:0000313" key="3">
    <source>
        <dbReference type="Proteomes" id="UP000019116"/>
    </source>
</evidence>
<dbReference type="Proteomes" id="UP000019116">
    <property type="component" value="Chromosome 6A"/>
</dbReference>
<dbReference type="Gramene" id="TraesCS6A03G0791300.1">
    <property type="protein sequence ID" value="TraesCS6A03G0791300.1.CDS"/>
    <property type="gene ID" value="TraesCS6A03G0791300"/>
</dbReference>
<protein>
    <submittedName>
        <fullName evidence="2">Uncharacterized protein</fullName>
    </submittedName>
</protein>
<dbReference type="Gramene" id="TraesCS6A02G301200.1">
    <property type="protein sequence ID" value="TraesCS6A02G301200.1"/>
    <property type="gene ID" value="TraesCS6A02G301200"/>
</dbReference>
<name>A0A3B6NTL4_WHEAT</name>
<accession>A0A3B6NTL4</accession>
<feature type="compositionally biased region" description="Basic and acidic residues" evidence="1">
    <location>
        <begin position="107"/>
        <end position="120"/>
    </location>
</feature>
<organism evidence="2">
    <name type="scientific">Triticum aestivum</name>
    <name type="common">Wheat</name>
    <dbReference type="NCBI Taxonomy" id="4565"/>
    <lineage>
        <taxon>Eukaryota</taxon>
        <taxon>Viridiplantae</taxon>
        <taxon>Streptophyta</taxon>
        <taxon>Embryophyta</taxon>
        <taxon>Tracheophyta</taxon>
        <taxon>Spermatophyta</taxon>
        <taxon>Magnoliopsida</taxon>
        <taxon>Liliopsida</taxon>
        <taxon>Poales</taxon>
        <taxon>Poaceae</taxon>
        <taxon>BOP clade</taxon>
        <taxon>Pooideae</taxon>
        <taxon>Triticodae</taxon>
        <taxon>Triticeae</taxon>
        <taxon>Triticinae</taxon>
        <taxon>Triticum</taxon>
    </lineage>
</organism>
<reference evidence="2" key="1">
    <citation type="submission" date="2018-08" db="EMBL/GenBank/DDBJ databases">
        <authorList>
            <person name="Rossello M."/>
        </authorList>
    </citation>
    <scope>NUCLEOTIDE SEQUENCE [LARGE SCALE GENOMIC DNA]</scope>
    <source>
        <strain evidence="2">cv. Chinese Spring</strain>
    </source>
</reference>
<proteinExistence type="predicted"/>
<dbReference type="OrthoDB" id="10298374at2759"/>
<evidence type="ECO:0000256" key="1">
    <source>
        <dbReference type="SAM" id="MobiDB-lite"/>
    </source>
</evidence>
<reference evidence="2" key="2">
    <citation type="submission" date="2018-10" db="UniProtKB">
        <authorList>
            <consortium name="EnsemblPlants"/>
        </authorList>
    </citation>
    <scope>IDENTIFICATION</scope>
</reference>
<dbReference type="AlphaFoldDB" id="A0A3B6NTL4"/>
<keyword evidence="3" id="KW-1185">Reference proteome</keyword>
<dbReference type="OMA" id="HALFTHG"/>
<sequence length="165" mass="18857">MTACLAHVQIYKRSRRVMFWMLISTNSCRMNYAMTAWMSKHFFRKQRKPQQLFDVSRRLKTTSEVVATILQAKVMRKSGVKMLGDYKVHALFTHGGGNPTSCCGSQQRKESRNPHHGRVIEGHPDKAYILDEILIAGILHEPIKENISILIAAHVFSPPANKKRV</sequence>
<feature type="region of interest" description="Disordered" evidence="1">
    <location>
        <begin position="101"/>
        <end position="120"/>
    </location>
</feature>
<dbReference type="EnsemblPlants" id="TraesCS6A02G301200.1">
    <property type="protein sequence ID" value="TraesCS6A02G301200.1"/>
    <property type="gene ID" value="TraesCS6A02G301200"/>
</dbReference>
<evidence type="ECO:0000313" key="2">
    <source>
        <dbReference type="EnsemblPlants" id="TraesCS6A02G301200.1"/>
    </source>
</evidence>